<feature type="compositionally biased region" description="Low complexity" evidence="7">
    <location>
        <begin position="559"/>
        <end position="569"/>
    </location>
</feature>
<evidence type="ECO:0000259" key="8">
    <source>
        <dbReference type="PROSITE" id="PS50893"/>
    </source>
</evidence>
<feature type="domain" description="ABC transporter" evidence="8">
    <location>
        <begin position="28"/>
        <end position="272"/>
    </location>
</feature>
<feature type="coiled-coil region" evidence="6">
    <location>
        <begin position="592"/>
        <end position="661"/>
    </location>
</feature>
<accession>A0A0X1L446</accession>
<dbReference type="GO" id="GO:0005524">
    <property type="term" value="F:ATP binding"/>
    <property type="evidence" value="ECO:0007669"/>
    <property type="project" value="UniProtKB-KW"/>
</dbReference>
<dbReference type="InterPro" id="IPR027417">
    <property type="entry name" value="P-loop_NTPase"/>
</dbReference>
<dbReference type="InterPro" id="IPR017871">
    <property type="entry name" value="ABC_transporter-like_CS"/>
</dbReference>
<evidence type="ECO:0000256" key="4">
    <source>
        <dbReference type="ARBA" id="ARBA00061571"/>
    </source>
</evidence>
<reference evidence="9" key="2">
    <citation type="submission" date="2008-07" db="EMBL/GenBank/DDBJ databases">
        <authorList>
            <consortium name="Broad Institute Genome Sequencing Platform"/>
            <person name="Colwell R."/>
            <person name="Grim C.J."/>
            <person name="Young S."/>
            <person name="Jaffe D."/>
            <person name="Gnerre S."/>
            <person name="Berlin A."/>
            <person name="Heiman D."/>
            <person name="Hepburn T."/>
            <person name="Shea T."/>
            <person name="Sykes S."/>
            <person name="Alvarado L."/>
            <person name="Kodira C."/>
            <person name="Heidelberg J."/>
            <person name="Lander E."/>
            <person name="Galagan J."/>
            <person name="Nusbaum C."/>
            <person name="Birren B."/>
        </authorList>
    </citation>
    <scope>NUCLEOTIDE SEQUENCE [LARGE SCALE GENOMIC DNA]</scope>
    <source>
        <strain evidence="9">MO10</strain>
    </source>
</reference>
<comment type="similarity">
    <text evidence="4">Belongs to the ABC transporter superfamily. ABCF family. YheS subfamily.</text>
</comment>
<dbReference type="PANTHER" id="PTHR19211">
    <property type="entry name" value="ATP-BINDING TRANSPORT PROTEIN-RELATED"/>
    <property type="match status" value="1"/>
</dbReference>
<evidence type="ECO:0000313" key="9">
    <source>
        <dbReference type="EMBL" id="EET25267.1"/>
    </source>
</evidence>
<dbReference type="EMBL" id="DS990139">
    <property type="protein sequence ID" value="EET25267.1"/>
    <property type="molecule type" value="Genomic_DNA"/>
</dbReference>
<gene>
    <name evidence="9" type="ORF">VchoM_03294</name>
</gene>
<dbReference type="InterPro" id="IPR003593">
    <property type="entry name" value="AAA+_ATPase"/>
</dbReference>
<proteinExistence type="inferred from homology"/>
<dbReference type="AlphaFoldDB" id="A0A0X1L446"/>
<dbReference type="InterPro" id="IPR003439">
    <property type="entry name" value="ABC_transporter-like_ATP-bd"/>
</dbReference>
<dbReference type="NCBIfam" id="NF007921">
    <property type="entry name" value="PRK10636.1"/>
    <property type="match status" value="1"/>
</dbReference>
<dbReference type="GO" id="GO:0016887">
    <property type="term" value="F:ATP hydrolysis activity"/>
    <property type="evidence" value="ECO:0007669"/>
    <property type="project" value="InterPro"/>
</dbReference>
<dbReference type="Pfam" id="PF00005">
    <property type="entry name" value="ABC_tran"/>
    <property type="match status" value="2"/>
</dbReference>
<dbReference type="SMART" id="SM00382">
    <property type="entry name" value="AAA"/>
    <property type="match status" value="2"/>
</dbReference>
<dbReference type="Pfam" id="PF12848">
    <property type="entry name" value="ABC_tran_Xtn"/>
    <property type="match status" value="1"/>
</dbReference>
<keyword evidence="3" id="KW-0067">ATP-binding</keyword>
<dbReference type="HOGENOM" id="CLU_000604_36_0_6"/>
<dbReference type="PANTHER" id="PTHR19211:SF14">
    <property type="entry name" value="ATP-BINDING CASSETTE SUB-FAMILY F MEMBER 1"/>
    <property type="match status" value="1"/>
</dbReference>
<feature type="domain" description="ABC transporter" evidence="8">
    <location>
        <begin position="339"/>
        <end position="553"/>
    </location>
</feature>
<dbReference type="PROSITE" id="PS50893">
    <property type="entry name" value="ABC_TRANSPORTER_2"/>
    <property type="match status" value="2"/>
</dbReference>
<dbReference type="Gene3D" id="3.40.50.300">
    <property type="entry name" value="P-loop containing nucleotide triphosphate hydrolases"/>
    <property type="match status" value="2"/>
</dbReference>
<sequence length="664" mass="75581">MYNDRHLSLFHLLFRAKIQRAINYFFMITFSEIQLLRGGKPLLEQASATIHPGDKVGLVGKNGCGKSTLFALLKDELTIDAGSFSKPAHWELAWVAQETPALDRTALEYVIDGDREYRELERQLMDAEAADNGTKVADLHGKIEMVGGYSIRARASELLDGLGFTQEQMSWSLTQFSGGWRMRLNLAQALICRSDLLLLDEPTNHLDLDAVMWLERWLQSYPGTLILISHDRDFLDPIVNRIVHIENQTLNEYTGNYSSFETQRAQKMLQQQAIYQKQQKQMAHMQSYIDRFRYKASKARQAQSRIKALERMEKVLPAQFDNPFSFEFREPAALPNPILMMDQVAAGYGDHLILEKIRLNLVPGSRIGLLGRNGAGKSTLIKLLSGELKPQSGDCTYSQGVKIGYFAQHQLETLHPEETPLQHMMQIAPDKNELELRNYLGSFGFHGEKALEKVAPFSGGEKARLVLALIVWQKPNLLLLDEPTNHLDLDMRQALTLALQSYEGAMVIVSHDRYLLRATTDDLYLVHDHQVGPFDGDLNDYYKWLTDQQKAERKETQPTNTANSANSAAAKKEQKRREADFRKLTAPIRKKLTQLEEKLDKLNHVVSEMEAQLSDTSLYEAQNKATLTEVLAKQAAAKSELEQVELEWMAEQETLEEMERKFNG</sequence>
<evidence type="ECO:0000256" key="7">
    <source>
        <dbReference type="SAM" id="MobiDB-lite"/>
    </source>
</evidence>
<evidence type="ECO:0000256" key="3">
    <source>
        <dbReference type="ARBA" id="ARBA00022840"/>
    </source>
</evidence>
<dbReference type="PROSITE" id="PS00211">
    <property type="entry name" value="ABC_TRANSPORTER_1"/>
    <property type="match status" value="2"/>
</dbReference>
<keyword evidence="6" id="KW-0175">Coiled coil</keyword>
<dbReference type="CDD" id="cd03221">
    <property type="entry name" value="ABCF_EF-3"/>
    <property type="match status" value="2"/>
</dbReference>
<dbReference type="FunFam" id="3.40.50.300:FF:000011">
    <property type="entry name" value="Putative ABC transporter ATP-binding component"/>
    <property type="match status" value="1"/>
</dbReference>
<dbReference type="InterPro" id="IPR032781">
    <property type="entry name" value="ABC_tran_Xtn"/>
</dbReference>
<keyword evidence="1" id="KW-0677">Repeat</keyword>
<protein>
    <recommendedName>
        <fullName evidence="5">Probable ATP-binding protein YheS</fullName>
    </recommendedName>
</protein>
<name>A0A0X1L446_VIBCO</name>
<organism evidence="9">
    <name type="scientific">Vibrio cholerae (strain MO10)</name>
    <dbReference type="NCBI Taxonomy" id="345072"/>
    <lineage>
        <taxon>Bacteria</taxon>
        <taxon>Pseudomonadati</taxon>
        <taxon>Pseudomonadota</taxon>
        <taxon>Gammaproteobacteria</taxon>
        <taxon>Vibrionales</taxon>
        <taxon>Vibrionaceae</taxon>
        <taxon>Vibrio</taxon>
    </lineage>
</organism>
<dbReference type="InterPro" id="IPR050611">
    <property type="entry name" value="ABCF"/>
</dbReference>
<evidence type="ECO:0000256" key="1">
    <source>
        <dbReference type="ARBA" id="ARBA00022737"/>
    </source>
</evidence>
<evidence type="ECO:0000256" key="6">
    <source>
        <dbReference type="SAM" id="Coils"/>
    </source>
</evidence>
<feature type="region of interest" description="Disordered" evidence="7">
    <location>
        <begin position="549"/>
        <end position="580"/>
    </location>
</feature>
<reference evidence="9" key="1">
    <citation type="submission" date="2005-09" db="EMBL/GenBank/DDBJ databases">
        <title>Annotation of Vibrio cholerae MO10.</title>
        <authorList>
            <person name="Colwell R."/>
            <person name="Grim C.J."/>
            <person name="Young S."/>
            <person name="Jaffe D."/>
            <person name="Gnerre S."/>
            <person name="Berlin A."/>
            <person name="Heiman D."/>
            <person name="Hepburn T."/>
            <person name="Shea T."/>
            <person name="Sykes S."/>
            <person name="Yandava C."/>
            <person name="Alvarado L."/>
            <person name="Kodira C."/>
            <person name="Borodovsky M."/>
            <person name="Heidelberg J."/>
            <person name="Lander E."/>
            <person name="Galagan J."/>
            <person name="Nusbaum C."/>
            <person name="Birren B."/>
        </authorList>
    </citation>
    <scope>NUCLEOTIDE SEQUENCE [LARGE SCALE GENOMIC DNA]</scope>
    <source>
        <strain evidence="9">MO10</strain>
    </source>
</reference>
<keyword evidence="2" id="KW-0547">Nucleotide-binding</keyword>
<dbReference type="SUPFAM" id="SSF52540">
    <property type="entry name" value="P-loop containing nucleoside triphosphate hydrolases"/>
    <property type="match status" value="2"/>
</dbReference>
<evidence type="ECO:0000256" key="5">
    <source>
        <dbReference type="ARBA" id="ARBA00069073"/>
    </source>
</evidence>
<feature type="compositionally biased region" description="Basic and acidic residues" evidence="7">
    <location>
        <begin position="570"/>
        <end position="580"/>
    </location>
</feature>
<dbReference type="Proteomes" id="UP000004687">
    <property type="component" value="Unassembled WGS sequence"/>
</dbReference>
<dbReference type="FunFam" id="3.40.50.300:FF:002053">
    <property type="entry name" value="ABC transporter ATP-binding protein"/>
    <property type="match status" value="1"/>
</dbReference>
<evidence type="ECO:0000256" key="2">
    <source>
        <dbReference type="ARBA" id="ARBA00022741"/>
    </source>
</evidence>